<dbReference type="KEGG" id="epo:Epro_0596"/>
<dbReference type="InterPro" id="IPR000305">
    <property type="entry name" value="GIY-YIG_endonuc"/>
</dbReference>
<dbReference type="InterPro" id="IPR050190">
    <property type="entry name" value="UPF0213_domain"/>
</dbReference>
<name>A0A0G3WJD7_9BACT</name>
<dbReference type="SMART" id="SM00465">
    <property type="entry name" value="GIYc"/>
    <property type="match status" value="1"/>
</dbReference>
<evidence type="ECO:0000313" key="3">
    <source>
        <dbReference type="EMBL" id="AKL97975.1"/>
    </source>
</evidence>
<evidence type="ECO:0000313" key="4">
    <source>
        <dbReference type="Proteomes" id="UP000035337"/>
    </source>
</evidence>
<dbReference type="PATRIC" id="fig|1408281.3.peg.612"/>
<dbReference type="PANTHER" id="PTHR34477">
    <property type="entry name" value="UPF0213 PROTEIN YHBQ"/>
    <property type="match status" value="1"/>
</dbReference>
<dbReference type="OrthoDB" id="9807770at2"/>
<dbReference type="InterPro" id="IPR035901">
    <property type="entry name" value="GIY-YIG_endonuc_sf"/>
</dbReference>
<evidence type="ECO:0000259" key="2">
    <source>
        <dbReference type="PROSITE" id="PS50164"/>
    </source>
</evidence>
<dbReference type="RefSeq" id="WP_052571570.1">
    <property type="nucleotide sequence ID" value="NZ_CP009498.1"/>
</dbReference>
<dbReference type="STRING" id="1408281.Epro_0596"/>
<dbReference type="Proteomes" id="UP000035337">
    <property type="component" value="Chromosome"/>
</dbReference>
<keyword evidence="4" id="KW-1185">Reference proteome</keyword>
<organism evidence="3 4">
    <name type="scientific">Endomicrobium proavitum</name>
    <dbReference type="NCBI Taxonomy" id="1408281"/>
    <lineage>
        <taxon>Bacteria</taxon>
        <taxon>Pseudomonadati</taxon>
        <taxon>Elusimicrobiota</taxon>
        <taxon>Endomicrobiia</taxon>
        <taxon>Endomicrobiales</taxon>
        <taxon>Endomicrobiaceae</taxon>
        <taxon>Endomicrobium</taxon>
    </lineage>
</organism>
<reference evidence="3 4" key="1">
    <citation type="submission" date="2014-09" db="EMBL/GenBank/DDBJ databases">
        <title>Complete genome sequence of Endomicrobium proavitum.</title>
        <authorList>
            <person name="Zheng H."/>
        </authorList>
    </citation>
    <scope>NUCLEOTIDE SEQUENCE [LARGE SCALE GENOMIC DNA]</scope>
    <source>
        <strain evidence="3 4">Rsa215</strain>
    </source>
</reference>
<dbReference type="PANTHER" id="PTHR34477:SF5">
    <property type="entry name" value="BSL5627 PROTEIN"/>
    <property type="match status" value="1"/>
</dbReference>
<protein>
    <submittedName>
        <fullName evidence="3">Excinuclease ABC subunit C</fullName>
    </submittedName>
</protein>
<comment type="similarity">
    <text evidence="1">Belongs to the UPF0213 family.</text>
</comment>
<dbReference type="AlphaFoldDB" id="A0A0G3WJD7"/>
<accession>A0A0G3WJD7</accession>
<proteinExistence type="inferred from homology"/>
<evidence type="ECO:0000256" key="1">
    <source>
        <dbReference type="ARBA" id="ARBA00007435"/>
    </source>
</evidence>
<dbReference type="PROSITE" id="PS50164">
    <property type="entry name" value="GIY_YIG"/>
    <property type="match status" value="1"/>
</dbReference>
<dbReference type="EMBL" id="CP009498">
    <property type="protein sequence ID" value="AKL97975.1"/>
    <property type="molecule type" value="Genomic_DNA"/>
</dbReference>
<dbReference type="Pfam" id="PF01541">
    <property type="entry name" value="GIY-YIG"/>
    <property type="match status" value="1"/>
</dbReference>
<dbReference type="Gene3D" id="3.40.1440.10">
    <property type="entry name" value="GIY-YIG endonuclease"/>
    <property type="match status" value="1"/>
</dbReference>
<dbReference type="SUPFAM" id="SSF82771">
    <property type="entry name" value="GIY-YIG endonuclease"/>
    <property type="match status" value="1"/>
</dbReference>
<sequence>MTKQYYVYIIKNRLRGTLYIGVTNDIARRMYEHKNKLIEGFSKKYSLDKLVYCEICDDINSALRREKILKEWKRVWKIELIEQSNSNWNDLIENDVIIK</sequence>
<gene>
    <name evidence="3" type="primary">uvrC</name>
    <name evidence="3" type="ORF">Epro_0596</name>
</gene>
<feature type="domain" description="GIY-YIG" evidence="2">
    <location>
        <begin position="3"/>
        <end position="79"/>
    </location>
</feature>
<dbReference type="CDD" id="cd10448">
    <property type="entry name" value="GIY-YIG_unchar_3"/>
    <property type="match status" value="1"/>
</dbReference>